<evidence type="ECO:0000256" key="2">
    <source>
        <dbReference type="SAM" id="Phobius"/>
    </source>
</evidence>
<gene>
    <name evidence="3" type="ORF">B5V51_5108</name>
</gene>
<comment type="caution">
    <text evidence="3">The sequence shown here is derived from an EMBL/GenBank/DDBJ whole genome shotgun (WGS) entry which is preliminary data.</text>
</comment>
<keyword evidence="2" id="KW-1133">Transmembrane helix</keyword>
<proteinExistence type="predicted"/>
<sequence length="345" mass="39243">MTFPELRRSCARVSPLCFMNIIHWIIVYMVIINVCVFGGGGSRGGGGIRGGGLSRGGGGSRSSLNSGSRSSLNSGSRSRLNSGSRVLVYGSSFNGLHQVVDQGEYHETHEESHAHEPPSYSHSTKRLTYFTYYPIDYISFRCRNCNSSEQYPVYKHMLPSYVFAYIESFCRYREVLTGLSLYNLARTNAENYSHYYTPRPNEICSLQIVESSHFEEIEFPCFMISTFIEPEPTTKVNYSSLIDISLLQIDVSPFLTDRNSALEVTDEQKCVICRNLTIYKKMYFVPCALLIEYANSLTESGIPAYIWLPILPVLFGITVTFIRFVWFPDEKVKEDKEYESVKDKV</sequence>
<dbReference type="AlphaFoldDB" id="A0A2A4JA64"/>
<protein>
    <submittedName>
        <fullName evidence="3">Uncharacterized protein</fullName>
    </submittedName>
</protein>
<feature type="transmembrane region" description="Helical" evidence="2">
    <location>
        <begin position="304"/>
        <end position="326"/>
    </location>
</feature>
<keyword evidence="2" id="KW-0472">Membrane</keyword>
<evidence type="ECO:0000256" key="1">
    <source>
        <dbReference type="SAM" id="MobiDB-lite"/>
    </source>
</evidence>
<feature type="compositionally biased region" description="Gly residues" evidence="1">
    <location>
        <begin position="49"/>
        <end position="60"/>
    </location>
</feature>
<feature type="region of interest" description="Disordered" evidence="1">
    <location>
        <begin position="49"/>
        <end position="80"/>
    </location>
</feature>
<feature type="transmembrane region" description="Helical" evidence="2">
    <location>
        <begin position="21"/>
        <end position="40"/>
    </location>
</feature>
<organism evidence="3">
    <name type="scientific">Heliothis virescens</name>
    <name type="common">Tobacco budworm moth</name>
    <dbReference type="NCBI Taxonomy" id="7102"/>
    <lineage>
        <taxon>Eukaryota</taxon>
        <taxon>Metazoa</taxon>
        <taxon>Ecdysozoa</taxon>
        <taxon>Arthropoda</taxon>
        <taxon>Hexapoda</taxon>
        <taxon>Insecta</taxon>
        <taxon>Pterygota</taxon>
        <taxon>Neoptera</taxon>
        <taxon>Endopterygota</taxon>
        <taxon>Lepidoptera</taxon>
        <taxon>Glossata</taxon>
        <taxon>Ditrysia</taxon>
        <taxon>Noctuoidea</taxon>
        <taxon>Noctuidae</taxon>
        <taxon>Heliothinae</taxon>
        <taxon>Heliothis</taxon>
    </lineage>
</organism>
<name>A0A2A4JA64_HELVI</name>
<accession>A0A2A4JA64</accession>
<evidence type="ECO:0000313" key="3">
    <source>
        <dbReference type="EMBL" id="PCG68558.1"/>
    </source>
</evidence>
<keyword evidence="2" id="KW-0812">Transmembrane</keyword>
<feature type="compositionally biased region" description="Low complexity" evidence="1">
    <location>
        <begin position="61"/>
        <end position="80"/>
    </location>
</feature>
<reference evidence="3" key="1">
    <citation type="submission" date="2017-09" db="EMBL/GenBank/DDBJ databases">
        <title>Contemporary evolution of a Lepidopteran species, Heliothis virescens, in response to modern agricultural practices.</title>
        <authorList>
            <person name="Fritz M.L."/>
            <person name="Deyonke A.M."/>
            <person name="Papanicolaou A."/>
            <person name="Micinski S."/>
            <person name="Westbrook J."/>
            <person name="Gould F."/>
        </authorList>
    </citation>
    <scope>NUCLEOTIDE SEQUENCE [LARGE SCALE GENOMIC DNA]</scope>
    <source>
        <strain evidence="3">HvINT-</strain>
        <tissue evidence="3">Whole body</tissue>
    </source>
</reference>
<dbReference type="EMBL" id="NWSH01002311">
    <property type="protein sequence ID" value="PCG68558.1"/>
    <property type="molecule type" value="Genomic_DNA"/>
</dbReference>